<dbReference type="InterPro" id="IPR001841">
    <property type="entry name" value="Znf_RING"/>
</dbReference>
<dbReference type="PROSITE" id="PS01359">
    <property type="entry name" value="ZF_PHD_1"/>
    <property type="match status" value="1"/>
</dbReference>
<dbReference type="InterPro" id="IPR017907">
    <property type="entry name" value="Znf_RING_CS"/>
</dbReference>
<dbReference type="CDD" id="cd15545">
    <property type="entry name" value="PHD_BAZ2A_like"/>
    <property type="match status" value="1"/>
</dbReference>
<accession>A0A7J6N1M6</accession>
<dbReference type="Gene3D" id="3.30.40.10">
    <property type="entry name" value="Zinc/RING finger domain, C3HC4 (zinc finger)"/>
    <property type="match status" value="2"/>
</dbReference>
<dbReference type="SMART" id="SM00184">
    <property type="entry name" value="RING"/>
    <property type="match status" value="2"/>
</dbReference>
<evidence type="ECO:0000256" key="4">
    <source>
        <dbReference type="PROSITE-ProRule" id="PRU00175"/>
    </source>
</evidence>
<dbReference type="AlphaFoldDB" id="A0A7J6N1M6"/>
<keyword evidence="3" id="KW-0862">Zinc</keyword>
<reference evidence="8 9" key="1">
    <citation type="submission" date="2020-04" db="EMBL/GenBank/DDBJ databases">
        <title>Perkinsus chesapeaki whole genome sequence.</title>
        <authorList>
            <person name="Bogema D.R."/>
        </authorList>
    </citation>
    <scope>NUCLEOTIDE SEQUENCE [LARGE SCALE GENOMIC DNA]</scope>
    <source>
        <strain evidence="8">ATCC PRA-425</strain>
    </source>
</reference>
<evidence type="ECO:0000259" key="6">
    <source>
        <dbReference type="PROSITE" id="PS50016"/>
    </source>
</evidence>
<dbReference type="SMART" id="SM00249">
    <property type="entry name" value="PHD"/>
    <property type="match status" value="1"/>
</dbReference>
<dbReference type="InterPro" id="IPR001965">
    <property type="entry name" value="Znf_PHD"/>
</dbReference>
<dbReference type="PROSITE" id="PS50016">
    <property type="entry name" value="ZF_PHD_2"/>
    <property type="match status" value="1"/>
</dbReference>
<evidence type="ECO:0000313" key="9">
    <source>
        <dbReference type="Proteomes" id="UP000591131"/>
    </source>
</evidence>
<feature type="compositionally biased region" description="Low complexity" evidence="5">
    <location>
        <begin position="319"/>
        <end position="332"/>
    </location>
</feature>
<dbReference type="EMBL" id="JAAPAO010000012">
    <property type="protein sequence ID" value="KAF4677534.1"/>
    <property type="molecule type" value="Genomic_DNA"/>
</dbReference>
<evidence type="ECO:0000256" key="1">
    <source>
        <dbReference type="ARBA" id="ARBA00022723"/>
    </source>
</evidence>
<dbReference type="Pfam" id="PF00628">
    <property type="entry name" value="PHD"/>
    <property type="match status" value="1"/>
</dbReference>
<gene>
    <name evidence="8" type="ORF">FOL47_000922</name>
</gene>
<dbReference type="InterPro" id="IPR011011">
    <property type="entry name" value="Znf_FYVE_PHD"/>
</dbReference>
<feature type="domain" description="RING-type" evidence="7">
    <location>
        <begin position="137"/>
        <end position="187"/>
    </location>
</feature>
<dbReference type="SUPFAM" id="SSF57903">
    <property type="entry name" value="FYVE/PHD zinc finger"/>
    <property type="match status" value="1"/>
</dbReference>
<dbReference type="PROSITE" id="PS00518">
    <property type="entry name" value="ZF_RING_1"/>
    <property type="match status" value="1"/>
</dbReference>
<dbReference type="Proteomes" id="UP000591131">
    <property type="component" value="Unassembled WGS sequence"/>
</dbReference>
<evidence type="ECO:0000256" key="3">
    <source>
        <dbReference type="ARBA" id="ARBA00022833"/>
    </source>
</evidence>
<keyword evidence="2 4" id="KW-0863">Zinc-finger</keyword>
<feature type="compositionally biased region" description="Basic and acidic residues" evidence="5">
    <location>
        <begin position="341"/>
        <end position="351"/>
    </location>
</feature>
<dbReference type="PANTHER" id="PTHR47177:SF3">
    <property type="entry name" value="F18C1.6 PROTEIN"/>
    <property type="match status" value="1"/>
</dbReference>
<sequence length="457" mass="50708">MSTNRGGSSSSTAASWWQRSVAASSPRAPSGRVLRTPLGSGRRMQSQVGSIRDRLDVNLREAITRRNPRLSQAWNLSPERSSTPTADSPVEELPAKRRRSSEASCIDLMDATQVEIPENDARGEASSVQEEPSGIECAICLCPAGPGATVGTLHANASNPEPSCSHRFCFDCIYKWSKATNLCPLCKGRFGCIRKHKVVQGDVMRPIEGPFGLVRIRKKDMRPEDFVTPPGEDAEIVQRYNDLVCEACHEGTSENALLICEMCDRGYHTFCLRPRLTAVPLDDWFCPECQQAICESRAMSPPVRRSLRLQRRTSISSGASSPIDCDSASSSATEEQSPAEVPRRRSTEERQPAPTRRLRRACRRDSFASEVSCGESFIDQMAREHQRRSGRISSIRHSDVERNFEAGRRDEASSSGSDGDVLANSEGWTESLLRIRTLHKRRSHGSSLDSRLRPRGY</sequence>
<feature type="region of interest" description="Disordered" evidence="5">
    <location>
        <begin position="311"/>
        <end position="361"/>
    </location>
</feature>
<feature type="region of interest" description="Disordered" evidence="5">
    <location>
        <begin position="384"/>
        <end position="423"/>
    </location>
</feature>
<protein>
    <recommendedName>
        <fullName evidence="10">PHD and RING finger domain-containing protein 1</fullName>
    </recommendedName>
</protein>
<feature type="region of interest" description="Disordered" evidence="5">
    <location>
        <begin position="1"/>
        <end position="49"/>
    </location>
</feature>
<keyword evidence="1" id="KW-0479">Metal-binding</keyword>
<feature type="compositionally biased region" description="Polar residues" evidence="5">
    <location>
        <begin position="70"/>
        <end position="86"/>
    </location>
</feature>
<dbReference type="Pfam" id="PF13639">
    <property type="entry name" value="zf-RING_2"/>
    <property type="match status" value="1"/>
</dbReference>
<dbReference type="InterPro" id="IPR019787">
    <property type="entry name" value="Znf_PHD-finger"/>
</dbReference>
<organism evidence="8 9">
    <name type="scientific">Perkinsus chesapeaki</name>
    <name type="common">Clam parasite</name>
    <name type="synonym">Perkinsus andrewsi</name>
    <dbReference type="NCBI Taxonomy" id="330153"/>
    <lineage>
        <taxon>Eukaryota</taxon>
        <taxon>Sar</taxon>
        <taxon>Alveolata</taxon>
        <taxon>Perkinsozoa</taxon>
        <taxon>Perkinsea</taxon>
        <taxon>Perkinsida</taxon>
        <taxon>Perkinsidae</taxon>
        <taxon>Perkinsus</taxon>
    </lineage>
</organism>
<comment type="caution">
    <text evidence="8">The sequence shown here is derived from an EMBL/GenBank/DDBJ whole genome shotgun (WGS) entry which is preliminary data.</text>
</comment>
<name>A0A7J6N1M6_PERCH</name>
<dbReference type="OrthoDB" id="283066at2759"/>
<keyword evidence="9" id="KW-1185">Reference proteome</keyword>
<evidence type="ECO:0000256" key="5">
    <source>
        <dbReference type="SAM" id="MobiDB-lite"/>
    </source>
</evidence>
<dbReference type="InterPro" id="IPR019786">
    <property type="entry name" value="Zinc_finger_PHD-type_CS"/>
</dbReference>
<dbReference type="PROSITE" id="PS50089">
    <property type="entry name" value="ZF_RING_2"/>
    <property type="match status" value="1"/>
</dbReference>
<evidence type="ECO:0000313" key="8">
    <source>
        <dbReference type="EMBL" id="KAF4677534.1"/>
    </source>
</evidence>
<evidence type="ECO:0008006" key="10">
    <source>
        <dbReference type="Google" id="ProtNLM"/>
    </source>
</evidence>
<evidence type="ECO:0000259" key="7">
    <source>
        <dbReference type="PROSITE" id="PS50089"/>
    </source>
</evidence>
<proteinExistence type="predicted"/>
<dbReference type="SUPFAM" id="SSF57850">
    <property type="entry name" value="RING/U-box"/>
    <property type="match status" value="1"/>
</dbReference>
<feature type="compositionally biased region" description="Low complexity" evidence="5">
    <location>
        <begin position="1"/>
        <end position="33"/>
    </location>
</feature>
<feature type="compositionally biased region" description="Basic and acidic residues" evidence="5">
    <location>
        <begin position="396"/>
        <end position="412"/>
    </location>
</feature>
<dbReference type="InterPro" id="IPR013083">
    <property type="entry name" value="Znf_RING/FYVE/PHD"/>
</dbReference>
<dbReference type="PANTHER" id="PTHR47177">
    <property type="entry name" value="F18C1.6 PROTEIN"/>
    <property type="match status" value="1"/>
</dbReference>
<feature type="domain" description="PHD-type" evidence="6">
    <location>
        <begin position="242"/>
        <end position="292"/>
    </location>
</feature>
<dbReference type="GO" id="GO:0008270">
    <property type="term" value="F:zinc ion binding"/>
    <property type="evidence" value="ECO:0007669"/>
    <property type="project" value="UniProtKB-KW"/>
</dbReference>
<evidence type="ECO:0000256" key="2">
    <source>
        <dbReference type="ARBA" id="ARBA00022771"/>
    </source>
</evidence>
<feature type="region of interest" description="Disordered" evidence="5">
    <location>
        <begin position="70"/>
        <end position="98"/>
    </location>
</feature>